<evidence type="ECO:0000313" key="3">
    <source>
        <dbReference type="EMBL" id="CAD9079220.1"/>
    </source>
</evidence>
<dbReference type="EMBL" id="HBGD01002964">
    <property type="protein sequence ID" value="CAD9079220.1"/>
    <property type="molecule type" value="Transcribed_RNA"/>
</dbReference>
<dbReference type="SUPFAM" id="SSF48403">
    <property type="entry name" value="Ankyrin repeat"/>
    <property type="match status" value="1"/>
</dbReference>
<accession>A0A6U0K029</accession>
<sequence length="708" mass="79608">MQIFHLWVLESWRTFRVANPNMTLSPQTSTPHYPINYPMPSKYSSQHLPLPLDIPQIIEVLIKRILASDSNSDGNSVKSLWSQSLASSREDGKELVRFFTETRENMEDNADKNSNGTQRAASHQQCHTLLTASIHTNNANTVSFLLEEVGVNVRFVAKNGLSPLEVLAQKRSHHQAPSRPNKISTTENVVKSMWEAILNAYSSSARSESTQRIPLHEFSSTKLASNNILLEACQYQTLPIVQMLLSRVDCNPEDLVHNVVSTETRENMFFFAVRNQDKTVFPFLISRFKQHCDMNAQNSMGENILMTLLRVCRNVSTLETLVCETDINLRHCDDTGETCLFKVRYVCCGKYLLENYRNQLPPLLQKSRMGETCIDAMKRLGRPTVERLFENALLTESPAAHTSYKRASSCTQVVTPKEPAVQQGKKTRSEPQLANTKELSFKGSHKKAEPKKTQRKSGVKSGIVTQKRPFPDSSRASKTRESSSDEEHTTTRNDASDNGSKRSKSARSVASLFRLPLSTSLPLQQASIGATTKAQSTNIAQCTTSVATNKIAKMDRSTTSHALNSIMDFQNDLNTIKEATERALVYTEQKMDEILQRFSRVTMNSENIAKRLQLKNADALISKDIAQNREEREALKTLCAEVDVCLKCDWARVIGNMVVHAGEALSCVREDCEKHESMYSTYLQGMQAHNCILESAQRRSESVEDMVP</sequence>
<gene>
    <name evidence="2" type="ORF">PCOS0759_LOCUS2451</name>
    <name evidence="3" type="ORF">PCOS0759_LOCUS2452</name>
</gene>
<dbReference type="InterPro" id="IPR036770">
    <property type="entry name" value="Ankyrin_rpt-contain_sf"/>
</dbReference>
<proteinExistence type="predicted"/>
<dbReference type="Gene3D" id="1.25.40.20">
    <property type="entry name" value="Ankyrin repeat-containing domain"/>
    <property type="match status" value="1"/>
</dbReference>
<feature type="region of interest" description="Disordered" evidence="1">
    <location>
        <begin position="405"/>
        <end position="507"/>
    </location>
</feature>
<organism evidence="2">
    <name type="scientific">Percolomonas cosmopolitus</name>
    <dbReference type="NCBI Taxonomy" id="63605"/>
    <lineage>
        <taxon>Eukaryota</taxon>
        <taxon>Discoba</taxon>
        <taxon>Heterolobosea</taxon>
        <taxon>Tetramitia</taxon>
        <taxon>Eutetramitia</taxon>
        <taxon>Percolomonadidae</taxon>
        <taxon>Percolomonas</taxon>
    </lineage>
</organism>
<dbReference type="AlphaFoldDB" id="A0A6U0K029"/>
<feature type="region of interest" description="Disordered" evidence="1">
    <location>
        <begin position="103"/>
        <end position="123"/>
    </location>
</feature>
<dbReference type="EMBL" id="HBGD01002963">
    <property type="protein sequence ID" value="CAD9079219.1"/>
    <property type="molecule type" value="Transcribed_RNA"/>
</dbReference>
<name>A0A6U0K029_9EUKA</name>
<feature type="compositionally biased region" description="Polar residues" evidence="1">
    <location>
        <begin position="405"/>
        <end position="414"/>
    </location>
</feature>
<feature type="compositionally biased region" description="Polar residues" evidence="1">
    <location>
        <begin position="112"/>
        <end position="123"/>
    </location>
</feature>
<evidence type="ECO:0000256" key="1">
    <source>
        <dbReference type="SAM" id="MobiDB-lite"/>
    </source>
</evidence>
<feature type="compositionally biased region" description="Basic and acidic residues" evidence="1">
    <location>
        <begin position="478"/>
        <end position="495"/>
    </location>
</feature>
<protein>
    <submittedName>
        <fullName evidence="2">Uncharacterized protein</fullName>
    </submittedName>
</protein>
<evidence type="ECO:0000313" key="2">
    <source>
        <dbReference type="EMBL" id="CAD9079219.1"/>
    </source>
</evidence>
<reference evidence="2" key="1">
    <citation type="submission" date="2021-01" db="EMBL/GenBank/DDBJ databases">
        <authorList>
            <person name="Corre E."/>
            <person name="Pelletier E."/>
            <person name="Niang G."/>
            <person name="Scheremetjew M."/>
            <person name="Finn R."/>
            <person name="Kale V."/>
            <person name="Holt S."/>
            <person name="Cochrane G."/>
            <person name="Meng A."/>
            <person name="Brown T."/>
            <person name="Cohen L."/>
        </authorList>
    </citation>
    <scope>NUCLEOTIDE SEQUENCE</scope>
    <source>
        <strain evidence="2">WS</strain>
    </source>
</reference>